<keyword evidence="1" id="KW-1133">Transmembrane helix</keyword>
<dbReference type="RefSeq" id="WP_218475400.1">
    <property type="nucleotide sequence ID" value="NZ_BAABJN010000001.1"/>
</dbReference>
<keyword evidence="1" id="KW-0472">Membrane</keyword>
<dbReference type="EMBL" id="CP078145">
    <property type="protein sequence ID" value="QXN93400.1"/>
    <property type="molecule type" value="Genomic_DNA"/>
</dbReference>
<protein>
    <submittedName>
        <fullName evidence="2">Uncharacterized protein</fullName>
    </submittedName>
</protein>
<dbReference type="Proteomes" id="UP000694257">
    <property type="component" value="Chromosome"/>
</dbReference>
<evidence type="ECO:0000256" key="1">
    <source>
        <dbReference type="SAM" id="Phobius"/>
    </source>
</evidence>
<keyword evidence="1" id="KW-0812">Transmembrane</keyword>
<sequence>MRKIVIVGRTPANPVHYAAEDDHVSLAHQAIHVLTPIATGITALATFVTCASAMNIGTVSVLAAAWVLAGWLARGRRCHCREDRRHTRICETAGGSA</sequence>
<name>A0ABX8RUU9_NOCIO</name>
<organism evidence="2 3">
    <name type="scientific">Nocardia iowensis</name>
    <dbReference type="NCBI Taxonomy" id="204891"/>
    <lineage>
        <taxon>Bacteria</taxon>
        <taxon>Bacillati</taxon>
        <taxon>Actinomycetota</taxon>
        <taxon>Actinomycetes</taxon>
        <taxon>Mycobacteriales</taxon>
        <taxon>Nocardiaceae</taxon>
        <taxon>Nocardia</taxon>
    </lineage>
</organism>
<feature type="transmembrane region" description="Helical" evidence="1">
    <location>
        <begin position="44"/>
        <end position="72"/>
    </location>
</feature>
<keyword evidence="3" id="KW-1185">Reference proteome</keyword>
<proteinExistence type="predicted"/>
<evidence type="ECO:0000313" key="2">
    <source>
        <dbReference type="EMBL" id="QXN93400.1"/>
    </source>
</evidence>
<reference evidence="2 3" key="1">
    <citation type="submission" date="2021-07" db="EMBL/GenBank/DDBJ databases">
        <title>Whole Genome Sequence of Nocardia Iowensis.</title>
        <authorList>
            <person name="Lamm A."/>
            <person name="Collins-Fairclough A.M."/>
            <person name="Bunk B."/>
            <person name="Sproer C."/>
        </authorList>
    </citation>
    <scope>NUCLEOTIDE SEQUENCE [LARGE SCALE GENOMIC DNA]</scope>
    <source>
        <strain evidence="2 3">NRRL 5646</strain>
    </source>
</reference>
<gene>
    <name evidence="2" type="ORF">KV110_10105</name>
</gene>
<accession>A0ABX8RUU9</accession>
<evidence type="ECO:0000313" key="3">
    <source>
        <dbReference type="Proteomes" id="UP000694257"/>
    </source>
</evidence>